<dbReference type="EMBL" id="KQ971354">
    <property type="protein sequence ID" value="KYB26523.1"/>
    <property type="molecule type" value="Genomic_DNA"/>
</dbReference>
<dbReference type="InParanoid" id="A0A139WEZ6"/>
<protein>
    <submittedName>
        <fullName evidence="2">Uncharacterized protein</fullName>
    </submittedName>
</protein>
<name>A0A139WEZ6_TRICA</name>
<reference evidence="2 3" key="2">
    <citation type="journal article" date="2010" name="Nucleic Acids Res.">
        <title>BeetleBase in 2010: revisions to provide comprehensive genomic information for Tribolium castaneum.</title>
        <authorList>
            <person name="Kim H.S."/>
            <person name="Murphy T."/>
            <person name="Xia J."/>
            <person name="Caragea D."/>
            <person name="Park Y."/>
            <person name="Beeman R.W."/>
            <person name="Lorenzen M.D."/>
            <person name="Butcher S."/>
            <person name="Manak J.R."/>
            <person name="Brown S.J."/>
        </authorList>
    </citation>
    <scope>GENOME REANNOTATION</scope>
    <source>
        <strain evidence="2 3">Georgia GA2</strain>
    </source>
</reference>
<proteinExistence type="predicted"/>
<evidence type="ECO:0000313" key="2">
    <source>
        <dbReference type="EMBL" id="KYB26523.1"/>
    </source>
</evidence>
<keyword evidence="3" id="KW-1185">Reference proteome</keyword>
<keyword evidence="1" id="KW-0732">Signal</keyword>
<dbReference type="OMA" id="CANNCID"/>
<feature type="chain" id="PRO_5007299769" evidence="1">
    <location>
        <begin position="23"/>
        <end position="82"/>
    </location>
</feature>
<accession>A0A139WEZ6</accession>
<feature type="signal peptide" evidence="1">
    <location>
        <begin position="1"/>
        <end position="22"/>
    </location>
</feature>
<dbReference type="Proteomes" id="UP000007266">
    <property type="component" value="Linkage group 7"/>
</dbReference>
<evidence type="ECO:0000313" key="3">
    <source>
        <dbReference type="Proteomes" id="UP000007266"/>
    </source>
</evidence>
<sequence length="82" mass="9439">MRLFRVLFSTTAVLLFLSSLEARPEMFLDATDLCILTCDKCYKNQALLNCANNCIDTSGKVLPFWKQQCPYFTTKHPLVQQM</sequence>
<dbReference type="AlphaFoldDB" id="A0A139WEZ6"/>
<organism evidence="2 3">
    <name type="scientific">Tribolium castaneum</name>
    <name type="common">Red flour beetle</name>
    <dbReference type="NCBI Taxonomy" id="7070"/>
    <lineage>
        <taxon>Eukaryota</taxon>
        <taxon>Metazoa</taxon>
        <taxon>Ecdysozoa</taxon>
        <taxon>Arthropoda</taxon>
        <taxon>Hexapoda</taxon>
        <taxon>Insecta</taxon>
        <taxon>Pterygota</taxon>
        <taxon>Neoptera</taxon>
        <taxon>Endopterygota</taxon>
        <taxon>Coleoptera</taxon>
        <taxon>Polyphaga</taxon>
        <taxon>Cucujiformia</taxon>
        <taxon>Tenebrionidae</taxon>
        <taxon>Tenebrionidae incertae sedis</taxon>
        <taxon>Tribolium</taxon>
    </lineage>
</organism>
<evidence type="ECO:0000256" key="1">
    <source>
        <dbReference type="SAM" id="SignalP"/>
    </source>
</evidence>
<gene>
    <name evidence="2" type="primary">AUGUSTUS-3.0.2_33842</name>
    <name evidence="2" type="ORF">TcasGA2_TC033842</name>
</gene>
<reference evidence="2 3" key="1">
    <citation type="journal article" date="2008" name="Nature">
        <title>The genome of the model beetle and pest Tribolium castaneum.</title>
        <authorList>
            <consortium name="Tribolium Genome Sequencing Consortium"/>
            <person name="Richards S."/>
            <person name="Gibbs R.A."/>
            <person name="Weinstock G.M."/>
            <person name="Brown S.J."/>
            <person name="Denell R."/>
            <person name="Beeman R.W."/>
            <person name="Gibbs R."/>
            <person name="Beeman R.W."/>
            <person name="Brown S.J."/>
            <person name="Bucher G."/>
            <person name="Friedrich M."/>
            <person name="Grimmelikhuijzen C.J."/>
            <person name="Klingler M."/>
            <person name="Lorenzen M."/>
            <person name="Richards S."/>
            <person name="Roth S."/>
            <person name="Schroder R."/>
            <person name="Tautz D."/>
            <person name="Zdobnov E.M."/>
            <person name="Muzny D."/>
            <person name="Gibbs R.A."/>
            <person name="Weinstock G.M."/>
            <person name="Attaway T."/>
            <person name="Bell S."/>
            <person name="Buhay C.J."/>
            <person name="Chandrabose M.N."/>
            <person name="Chavez D."/>
            <person name="Clerk-Blankenburg K.P."/>
            <person name="Cree A."/>
            <person name="Dao M."/>
            <person name="Davis C."/>
            <person name="Chacko J."/>
            <person name="Dinh H."/>
            <person name="Dugan-Rocha S."/>
            <person name="Fowler G."/>
            <person name="Garner T.T."/>
            <person name="Garnes J."/>
            <person name="Gnirke A."/>
            <person name="Hawes A."/>
            <person name="Hernandez J."/>
            <person name="Hines S."/>
            <person name="Holder M."/>
            <person name="Hume J."/>
            <person name="Jhangiani S.N."/>
            <person name="Joshi V."/>
            <person name="Khan Z.M."/>
            <person name="Jackson L."/>
            <person name="Kovar C."/>
            <person name="Kowis A."/>
            <person name="Lee S."/>
            <person name="Lewis L.R."/>
            <person name="Margolis J."/>
            <person name="Morgan M."/>
            <person name="Nazareth L.V."/>
            <person name="Nguyen N."/>
            <person name="Okwuonu G."/>
            <person name="Parker D."/>
            <person name="Richards S."/>
            <person name="Ruiz S.J."/>
            <person name="Santibanez J."/>
            <person name="Savard J."/>
            <person name="Scherer S.E."/>
            <person name="Schneider B."/>
            <person name="Sodergren E."/>
            <person name="Tautz D."/>
            <person name="Vattahil S."/>
            <person name="Villasana D."/>
            <person name="White C.S."/>
            <person name="Wright R."/>
            <person name="Park Y."/>
            <person name="Beeman R.W."/>
            <person name="Lord J."/>
            <person name="Oppert B."/>
            <person name="Lorenzen M."/>
            <person name="Brown S."/>
            <person name="Wang L."/>
            <person name="Savard J."/>
            <person name="Tautz D."/>
            <person name="Richards S."/>
            <person name="Weinstock G."/>
            <person name="Gibbs R.A."/>
            <person name="Liu Y."/>
            <person name="Worley K."/>
            <person name="Weinstock G."/>
            <person name="Elsik C.G."/>
            <person name="Reese J.T."/>
            <person name="Elhaik E."/>
            <person name="Landan G."/>
            <person name="Graur D."/>
            <person name="Arensburger P."/>
            <person name="Atkinson P."/>
            <person name="Beeman R.W."/>
            <person name="Beidler J."/>
            <person name="Brown S.J."/>
            <person name="Demuth J.P."/>
            <person name="Drury D.W."/>
            <person name="Du Y.Z."/>
            <person name="Fujiwara H."/>
            <person name="Lorenzen M."/>
            <person name="Maselli V."/>
            <person name="Osanai M."/>
            <person name="Park Y."/>
            <person name="Robertson H.M."/>
            <person name="Tu Z."/>
            <person name="Wang J.J."/>
            <person name="Wang S."/>
            <person name="Richards S."/>
            <person name="Song H."/>
            <person name="Zhang L."/>
            <person name="Sodergren E."/>
            <person name="Werner D."/>
            <person name="Stanke M."/>
            <person name="Morgenstern B."/>
            <person name="Solovyev V."/>
            <person name="Kosarev P."/>
            <person name="Brown G."/>
            <person name="Chen H.C."/>
            <person name="Ermolaeva O."/>
            <person name="Hlavina W."/>
            <person name="Kapustin Y."/>
            <person name="Kiryutin B."/>
            <person name="Kitts P."/>
            <person name="Maglott D."/>
            <person name="Pruitt K."/>
            <person name="Sapojnikov V."/>
            <person name="Souvorov A."/>
            <person name="Mackey A.J."/>
            <person name="Waterhouse R.M."/>
            <person name="Wyder S."/>
            <person name="Zdobnov E.M."/>
            <person name="Zdobnov E.M."/>
            <person name="Wyder S."/>
            <person name="Kriventseva E.V."/>
            <person name="Kadowaki T."/>
            <person name="Bork P."/>
            <person name="Aranda M."/>
            <person name="Bao R."/>
            <person name="Beermann A."/>
            <person name="Berns N."/>
            <person name="Bolognesi R."/>
            <person name="Bonneton F."/>
            <person name="Bopp D."/>
            <person name="Brown S.J."/>
            <person name="Bucher G."/>
            <person name="Butts T."/>
            <person name="Chaumot A."/>
            <person name="Denell R.E."/>
            <person name="Ferrier D.E."/>
            <person name="Friedrich M."/>
            <person name="Gordon C.M."/>
            <person name="Jindra M."/>
            <person name="Klingler M."/>
            <person name="Lan Q."/>
            <person name="Lattorff H.M."/>
            <person name="Laudet V."/>
            <person name="von Levetsow C."/>
            <person name="Liu Z."/>
            <person name="Lutz R."/>
            <person name="Lynch J.A."/>
            <person name="da Fonseca R.N."/>
            <person name="Posnien N."/>
            <person name="Reuter R."/>
            <person name="Roth S."/>
            <person name="Savard J."/>
            <person name="Schinko J.B."/>
            <person name="Schmitt C."/>
            <person name="Schoppmeier M."/>
            <person name="Schroder R."/>
            <person name="Shippy T.D."/>
            <person name="Simonnet F."/>
            <person name="Marques-Souza H."/>
            <person name="Tautz D."/>
            <person name="Tomoyasu Y."/>
            <person name="Trauner J."/>
            <person name="Van der Zee M."/>
            <person name="Vervoort M."/>
            <person name="Wittkopp N."/>
            <person name="Wimmer E.A."/>
            <person name="Yang X."/>
            <person name="Jones A.K."/>
            <person name="Sattelle D.B."/>
            <person name="Ebert P.R."/>
            <person name="Nelson D."/>
            <person name="Scott J.G."/>
            <person name="Beeman R.W."/>
            <person name="Muthukrishnan S."/>
            <person name="Kramer K.J."/>
            <person name="Arakane Y."/>
            <person name="Beeman R.W."/>
            <person name="Zhu Q."/>
            <person name="Hogenkamp D."/>
            <person name="Dixit R."/>
            <person name="Oppert B."/>
            <person name="Jiang H."/>
            <person name="Zou Z."/>
            <person name="Marshall J."/>
            <person name="Elpidina E."/>
            <person name="Vinokurov K."/>
            <person name="Oppert C."/>
            <person name="Zou Z."/>
            <person name="Evans J."/>
            <person name="Lu Z."/>
            <person name="Zhao P."/>
            <person name="Sumathipala N."/>
            <person name="Altincicek B."/>
            <person name="Vilcinskas A."/>
            <person name="Williams M."/>
            <person name="Hultmark D."/>
            <person name="Hetru C."/>
            <person name="Jiang H."/>
            <person name="Grimmelikhuijzen C.J."/>
            <person name="Hauser F."/>
            <person name="Cazzamali G."/>
            <person name="Williamson M."/>
            <person name="Park Y."/>
            <person name="Li B."/>
            <person name="Tanaka Y."/>
            <person name="Predel R."/>
            <person name="Neupert S."/>
            <person name="Schachtner J."/>
            <person name="Verleyen P."/>
            <person name="Raible F."/>
            <person name="Bork P."/>
            <person name="Friedrich M."/>
            <person name="Walden K.K."/>
            <person name="Robertson H.M."/>
            <person name="Angeli S."/>
            <person name="Foret S."/>
            <person name="Bucher G."/>
            <person name="Schuetz S."/>
            <person name="Maleszka R."/>
            <person name="Wimmer E.A."/>
            <person name="Beeman R.W."/>
            <person name="Lorenzen M."/>
            <person name="Tomoyasu Y."/>
            <person name="Miller S.C."/>
            <person name="Grossmann D."/>
            <person name="Bucher G."/>
        </authorList>
    </citation>
    <scope>NUCLEOTIDE SEQUENCE [LARGE SCALE GENOMIC DNA]</scope>
    <source>
        <strain evidence="2 3">Georgia GA2</strain>
    </source>
</reference>